<protein>
    <submittedName>
        <fullName evidence="4">Nucleoside deaminase</fullName>
    </submittedName>
</protein>
<dbReference type="InterPro" id="IPR002125">
    <property type="entry name" value="CMP_dCMP_dom"/>
</dbReference>
<dbReference type="EMBL" id="CP097636">
    <property type="protein sequence ID" value="URI11023.1"/>
    <property type="molecule type" value="Genomic_DNA"/>
</dbReference>
<evidence type="ECO:0000313" key="5">
    <source>
        <dbReference type="Proteomes" id="UP001056201"/>
    </source>
</evidence>
<dbReference type="PANTHER" id="PTHR11079">
    <property type="entry name" value="CYTOSINE DEAMINASE FAMILY MEMBER"/>
    <property type="match status" value="1"/>
</dbReference>
<proteinExistence type="predicted"/>
<dbReference type="PROSITE" id="PS00903">
    <property type="entry name" value="CYT_DCMP_DEAMINASES_1"/>
    <property type="match status" value="1"/>
</dbReference>
<keyword evidence="1" id="KW-0479">Metal-binding</keyword>
<dbReference type="RefSeq" id="WP_250199221.1">
    <property type="nucleotide sequence ID" value="NZ_CP097636.1"/>
</dbReference>
<sequence length="169" mass="17903">MASELNEQTADLTEQDALYLRRAIALSARTAQAGNRPFGAVIVAADGRVLAEAANNNAVTGDCTAHAETEALRLATPAHGREVMAGATMYASGEPCVMCAGAIFWSNIRRVVFGIDAVSLRTFRASQAAAGDIEMSCREVFAAAPHDMQVIGPALRDEAAAPHRAYWKL</sequence>
<dbReference type="SUPFAM" id="SSF53927">
    <property type="entry name" value="Cytidine deaminase-like"/>
    <property type="match status" value="1"/>
</dbReference>
<dbReference type="CDD" id="cd01285">
    <property type="entry name" value="nucleoside_deaminase"/>
    <property type="match status" value="1"/>
</dbReference>
<keyword evidence="5" id="KW-1185">Reference proteome</keyword>
<dbReference type="PANTHER" id="PTHR11079:SF202">
    <property type="entry name" value="TRNA-SPECIFIC ADENOSINE DEAMINASE"/>
    <property type="match status" value="1"/>
</dbReference>
<accession>A0ABY4SDH5</accession>
<dbReference type="Proteomes" id="UP001056201">
    <property type="component" value="Chromosome 2"/>
</dbReference>
<dbReference type="Gene3D" id="3.40.140.10">
    <property type="entry name" value="Cytidine Deaminase, domain 2"/>
    <property type="match status" value="1"/>
</dbReference>
<dbReference type="InterPro" id="IPR016193">
    <property type="entry name" value="Cytidine_deaminase-like"/>
</dbReference>
<gene>
    <name evidence="4" type="ORF">MW290_18815</name>
</gene>
<organism evidence="4 5">
    <name type="scientific">Aquincola tertiaricarbonis</name>
    <dbReference type="NCBI Taxonomy" id="391953"/>
    <lineage>
        <taxon>Bacteria</taxon>
        <taxon>Pseudomonadati</taxon>
        <taxon>Pseudomonadota</taxon>
        <taxon>Betaproteobacteria</taxon>
        <taxon>Burkholderiales</taxon>
        <taxon>Sphaerotilaceae</taxon>
        <taxon>Aquincola</taxon>
    </lineage>
</organism>
<evidence type="ECO:0000256" key="1">
    <source>
        <dbReference type="ARBA" id="ARBA00022723"/>
    </source>
</evidence>
<evidence type="ECO:0000313" key="4">
    <source>
        <dbReference type="EMBL" id="URI11023.1"/>
    </source>
</evidence>
<feature type="domain" description="CMP/dCMP-type deaminase" evidence="3">
    <location>
        <begin position="14"/>
        <end position="127"/>
    </location>
</feature>
<keyword evidence="2" id="KW-0862">Zinc</keyword>
<evidence type="ECO:0000256" key="2">
    <source>
        <dbReference type="ARBA" id="ARBA00022833"/>
    </source>
</evidence>
<evidence type="ECO:0000259" key="3">
    <source>
        <dbReference type="PROSITE" id="PS51747"/>
    </source>
</evidence>
<dbReference type="Pfam" id="PF00383">
    <property type="entry name" value="dCMP_cyt_deam_1"/>
    <property type="match status" value="1"/>
</dbReference>
<dbReference type="PROSITE" id="PS51747">
    <property type="entry name" value="CYT_DCMP_DEAMINASES_2"/>
    <property type="match status" value="1"/>
</dbReference>
<name>A0ABY4SDH5_AQUTE</name>
<dbReference type="InterPro" id="IPR016192">
    <property type="entry name" value="APOBEC/CMP_deaminase_Zn-bd"/>
</dbReference>
<reference evidence="4" key="1">
    <citation type="submission" date="2022-05" db="EMBL/GenBank/DDBJ databases">
        <title>An RpoN-dependent PEP-CTERM gene is involved in floc formation of an Aquincola tertiaricarbonis strain.</title>
        <authorList>
            <person name="Qiu D."/>
            <person name="Xia M."/>
        </authorList>
    </citation>
    <scope>NUCLEOTIDE SEQUENCE</scope>
    <source>
        <strain evidence="4">RN12</strain>
    </source>
</reference>